<dbReference type="PANTHER" id="PTHR36834">
    <property type="entry name" value="MEMBRANE PROTEIN-RELATED"/>
    <property type="match status" value="1"/>
</dbReference>
<dbReference type="InterPro" id="IPR053150">
    <property type="entry name" value="Teicoplanin_resist-assoc"/>
</dbReference>
<dbReference type="PANTHER" id="PTHR36834:SF1">
    <property type="entry name" value="INTEGRAL MEMBRANE PROTEIN"/>
    <property type="match status" value="1"/>
</dbReference>
<evidence type="ECO:0000259" key="2">
    <source>
        <dbReference type="Pfam" id="PF04892"/>
    </source>
</evidence>
<gene>
    <name evidence="3" type="ORF">H9875_07355</name>
</gene>
<evidence type="ECO:0000313" key="3">
    <source>
        <dbReference type="EMBL" id="HIW72426.1"/>
    </source>
</evidence>
<dbReference type="AlphaFoldDB" id="A0A9D1QUW1"/>
<evidence type="ECO:0000313" key="4">
    <source>
        <dbReference type="Proteomes" id="UP000886822"/>
    </source>
</evidence>
<dbReference type="EMBL" id="DXGJ01000059">
    <property type="protein sequence ID" value="HIW72426.1"/>
    <property type="molecule type" value="Genomic_DNA"/>
</dbReference>
<sequence>MVRWGPFLLVSCVWFGLVVRAWRRGQYRRVLWWLGCWGLSALTWTPLAFSFGGSAVAKITTTWWSGGIWVLTPLQPASIDTSFWLNILMTVPQGILLKLNWPHLAWPSWLLAGLATGLTLEGGQAIGNALVSLGRWVDINDVLTNWTGVFLGAALMALVMKCWPTKFN</sequence>
<protein>
    <submittedName>
        <fullName evidence="3">VanZ family protein</fullName>
    </submittedName>
</protein>
<dbReference type="Proteomes" id="UP000886822">
    <property type="component" value="Unassembled WGS sequence"/>
</dbReference>
<reference evidence="3" key="1">
    <citation type="journal article" date="2021" name="PeerJ">
        <title>Extensive microbial diversity within the chicken gut microbiome revealed by metagenomics and culture.</title>
        <authorList>
            <person name="Gilroy R."/>
            <person name="Ravi A."/>
            <person name="Getino M."/>
            <person name="Pursley I."/>
            <person name="Horton D.L."/>
            <person name="Alikhan N.F."/>
            <person name="Baker D."/>
            <person name="Gharbi K."/>
            <person name="Hall N."/>
            <person name="Watson M."/>
            <person name="Adriaenssens E.M."/>
            <person name="Foster-Nyarko E."/>
            <person name="Jarju S."/>
            <person name="Secka A."/>
            <person name="Antonio M."/>
            <person name="Oren A."/>
            <person name="Chaudhuri R.R."/>
            <person name="La Ragione R."/>
            <person name="Hildebrand F."/>
            <person name="Pallen M.J."/>
        </authorList>
    </citation>
    <scope>NUCLEOTIDE SEQUENCE</scope>
    <source>
        <strain evidence="3">CHK173-259</strain>
    </source>
</reference>
<organism evidence="3 4">
    <name type="scientific">Candidatus Levilactobacillus faecigallinarum</name>
    <dbReference type="NCBI Taxonomy" id="2838638"/>
    <lineage>
        <taxon>Bacteria</taxon>
        <taxon>Bacillati</taxon>
        <taxon>Bacillota</taxon>
        <taxon>Bacilli</taxon>
        <taxon>Lactobacillales</taxon>
        <taxon>Lactobacillaceae</taxon>
        <taxon>Levilactobacillus</taxon>
    </lineage>
</organism>
<comment type="caution">
    <text evidence="3">The sequence shown here is derived from an EMBL/GenBank/DDBJ whole genome shotgun (WGS) entry which is preliminary data.</text>
</comment>
<keyword evidence="1" id="KW-0472">Membrane</keyword>
<keyword evidence="1" id="KW-0812">Transmembrane</keyword>
<dbReference type="InterPro" id="IPR006976">
    <property type="entry name" value="VanZ-like"/>
</dbReference>
<feature type="transmembrane region" description="Helical" evidence="1">
    <location>
        <begin position="143"/>
        <end position="163"/>
    </location>
</feature>
<feature type="transmembrane region" description="Helical" evidence="1">
    <location>
        <begin position="109"/>
        <end position="131"/>
    </location>
</feature>
<proteinExistence type="predicted"/>
<feature type="transmembrane region" description="Helical" evidence="1">
    <location>
        <begin position="6"/>
        <end position="23"/>
    </location>
</feature>
<evidence type="ECO:0000256" key="1">
    <source>
        <dbReference type="SAM" id="Phobius"/>
    </source>
</evidence>
<feature type="domain" description="VanZ-like" evidence="2">
    <location>
        <begin position="42"/>
        <end position="158"/>
    </location>
</feature>
<name>A0A9D1QUW1_9LACO</name>
<reference evidence="3" key="2">
    <citation type="submission" date="2021-04" db="EMBL/GenBank/DDBJ databases">
        <authorList>
            <person name="Gilroy R."/>
        </authorList>
    </citation>
    <scope>NUCLEOTIDE SEQUENCE</scope>
    <source>
        <strain evidence="3">CHK173-259</strain>
    </source>
</reference>
<keyword evidence="1" id="KW-1133">Transmembrane helix</keyword>
<dbReference type="Pfam" id="PF04892">
    <property type="entry name" value="VanZ"/>
    <property type="match status" value="1"/>
</dbReference>
<accession>A0A9D1QUW1</accession>
<feature type="transmembrane region" description="Helical" evidence="1">
    <location>
        <begin position="30"/>
        <end position="57"/>
    </location>
</feature>